<feature type="compositionally biased region" description="Basic and acidic residues" evidence="1">
    <location>
        <begin position="23"/>
        <end position="32"/>
    </location>
</feature>
<feature type="region of interest" description="Disordered" evidence="1">
    <location>
        <begin position="22"/>
        <end position="47"/>
    </location>
</feature>
<dbReference type="AlphaFoldDB" id="A0A9D2AH04"/>
<reference evidence="4" key="2">
    <citation type="submission" date="2021-04" db="EMBL/GenBank/DDBJ databases">
        <authorList>
            <person name="Gilroy R."/>
        </authorList>
    </citation>
    <scope>NUCLEOTIDE SEQUENCE</scope>
    <source>
        <strain evidence="4">14975</strain>
    </source>
</reference>
<proteinExistence type="predicted"/>
<evidence type="ECO:0000256" key="1">
    <source>
        <dbReference type="SAM" id="MobiDB-lite"/>
    </source>
</evidence>
<dbReference type="PROSITE" id="PS51257">
    <property type="entry name" value="PROKAR_LIPOPROTEIN"/>
    <property type="match status" value="1"/>
</dbReference>
<dbReference type="Gene3D" id="3.40.30.10">
    <property type="entry name" value="Glutaredoxin"/>
    <property type="match status" value="1"/>
</dbReference>
<dbReference type="InterPro" id="IPR036249">
    <property type="entry name" value="Thioredoxin-like_sf"/>
</dbReference>
<comment type="caution">
    <text evidence="4">The sequence shown here is derived from an EMBL/GenBank/DDBJ whole genome shotgun (WGS) entry which is preliminary data.</text>
</comment>
<gene>
    <name evidence="4" type="ORF">H9862_05035</name>
</gene>
<dbReference type="GO" id="GO:0015035">
    <property type="term" value="F:protein-disulfide reductase activity"/>
    <property type="evidence" value="ECO:0007669"/>
    <property type="project" value="TreeGrafter"/>
</dbReference>
<dbReference type="GO" id="GO:0005737">
    <property type="term" value="C:cytoplasm"/>
    <property type="evidence" value="ECO:0007669"/>
    <property type="project" value="TreeGrafter"/>
</dbReference>
<evidence type="ECO:0000313" key="4">
    <source>
        <dbReference type="EMBL" id="HIX19954.1"/>
    </source>
</evidence>
<dbReference type="InterPro" id="IPR013766">
    <property type="entry name" value="Thioredoxin_domain"/>
</dbReference>
<evidence type="ECO:0000256" key="2">
    <source>
        <dbReference type="SAM" id="SignalP"/>
    </source>
</evidence>
<accession>A0A9D2AH04</accession>
<evidence type="ECO:0000313" key="5">
    <source>
        <dbReference type="Proteomes" id="UP000823964"/>
    </source>
</evidence>
<dbReference type="CDD" id="cd02947">
    <property type="entry name" value="TRX_family"/>
    <property type="match status" value="1"/>
</dbReference>
<dbReference type="Pfam" id="PF00085">
    <property type="entry name" value="Thioredoxin"/>
    <property type="match status" value="1"/>
</dbReference>
<dbReference type="Proteomes" id="UP000823964">
    <property type="component" value="Unassembled WGS sequence"/>
</dbReference>
<dbReference type="EMBL" id="DXFQ01000088">
    <property type="protein sequence ID" value="HIX19954.1"/>
    <property type="molecule type" value="Genomic_DNA"/>
</dbReference>
<feature type="chain" id="PRO_5038601606" evidence="2">
    <location>
        <begin position="19"/>
        <end position="188"/>
    </location>
</feature>
<dbReference type="PROSITE" id="PS51352">
    <property type="entry name" value="THIOREDOXIN_2"/>
    <property type="match status" value="1"/>
</dbReference>
<feature type="domain" description="Thioredoxin" evidence="3">
    <location>
        <begin position="62"/>
        <end position="178"/>
    </location>
</feature>
<organism evidence="4 5">
    <name type="scientific">Candidatus Akkermansia intestinigallinarum</name>
    <dbReference type="NCBI Taxonomy" id="2838431"/>
    <lineage>
        <taxon>Bacteria</taxon>
        <taxon>Pseudomonadati</taxon>
        <taxon>Verrucomicrobiota</taxon>
        <taxon>Verrucomicrobiia</taxon>
        <taxon>Verrucomicrobiales</taxon>
        <taxon>Akkermansiaceae</taxon>
        <taxon>Akkermansia</taxon>
    </lineage>
</organism>
<protein>
    <submittedName>
        <fullName evidence="4">Thioredoxin family protein</fullName>
    </submittedName>
</protein>
<dbReference type="PANTHER" id="PTHR45663">
    <property type="entry name" value="GEO12009P1"/>
    <property type="match status" value="1"/>
</dbReference>
<keyword evidence="2" id="KW-0732">Signal</keyword>
<reference evidence="4" key="1">
    <citation type="journal article" date="2021" name="PeerJ">
        <title>Extensive microbial diversity within the chicken gut microbiome revealed by metagenomics and culture.</title>
        <authorList>
            <person name="Gilroy R."/>
            <person name="Ravi A."/>
            <person name="Getino M."/>
            <person name="Pursley I."/>
            <person name="Horton D.L."/>
            <person name="Alikhan N.F."/>
            <person name="Baker D."/>
            <person name="Gharbi K."/>
            <person name="Hall N."/>
            <person name="Watson M."/>
            <person name="Adriaenssens E.M."/>
            <person name="Foster-Nyarko E."/>
            <person name="Jarju S."/>
            <person name="Secka A."/>
            <person name="Antonio M."/>
            <person name="Oren A."/>
            <person name="Chaudhuri R.R."/>
            <person name="La Ragione R."/>
            <person name="Hildebrand F."/>
            <person name="Pallen M.J."/>
        </authorList>
    </citation>
    <scope>NUCLEOTIDE SEQUENCE</scope>
    <source>
        <strain evidence="4">14975</strain>
    </source>
</reference>
<feature type="signal peptide" evidence="2">
    <location>
        <begin position="1"/>
        <end position="18"/>
    </location>
</feature>
<dbReference type="SUPFAM" id="SSF52833">
    <property type="entry name" value="Thioredoxin-like"/>
    <property type="match status" value="1"/>
</dbReference>
<dbReference type="PANTHER" id="PTHR45663:SF11">
    <property type="entry name" value="GEO12009P1"/>
    <property type="match status" value="1"/>
</dbReference>
<sequence>MSFRSRFALLVLPLLLTAAGCDDSSKDEDRARAARFTTSTKPAPAPHREELSTFIRPGAGDPLAGTGATKFELYSEYKGEDIRQLTGVSGRKLLLVFTAPWCPHSANMRRALQELAESQHGSIQVVEVNADEYSELAHRYNISAVPTTVLYTEGVKLRTFRGAYSTESVRRYLRKVFSAENAGEAPST</sequence>
<name>A0A9D2AH04_9BACT</name>
<evidence type="ECO:0000259" key="3">
    <source>
        <dbReference type="PROSITE" id="PS51352"/>
    </source>
</evidence>